<feature type="signal peptide" evidence="1">
    <location>
        <begin position="1"/>
        <end position="24"/>
    </location>
</feature>
<dbReference type="Pfam" id="PF13360">
    <property type="entry name" value="PQQ_2"/>
    <property type="match status" value="1"/>
</dbReference>
<protein>
    <submittedName>
        <fullName evidence="4">PQQ-like domain-containing protein</fullName>
    </submittedName>
    <submittedName>
        <fullName evidence="3">Pyrroloquinoline-quinone binding quinoprotein</fullName>
    </submittedName>
</protein>
<feature type="domain" description="Pyrrolo-quinoline quinone repeat" evidence="2">
    <location>
        <begin position="105"/>
        <end position="192"/>
    </location>
</feature>
<sequence>MVKKSLSFFPLHCCFLLVSLTVFAQTAVYKSNFVFKDFQVQEPYGSLLISGNKILFNAGNYKIYAIAKDSLKPIWETDIVSKSNAPPYLHKNTFIYSNYEKGTTTIAQYDLDTGEIIKNLSLKTINSKPYFANNTMYCTAVTDGGKLVAYHLEDNKIIWQKNIGQGVDFQPAYLKDKIIANAEDDNWFAIDYNGNFLETRSKKRTSIDSTQFFVRNYKFLTHDGREITQDFLTKNQLANAEYQTRTSDSHTFILAENQLLVLGNNRKKVLQLDLETAFPTDNFAYDAYSSILETRTESAWFCYQNYLIHYDFAKKKLLRKIDLTRWNPHQVELDNRTIWLISKNDGLLYGLDFEPDQKTADFIKAKAEMQREIHNPKPPDKKRIEAAKAAEEKFKNKNN</sequence>
<dbReference type="Proteomes" id="UP000237771">
    <property type="component" value="Unassembled WGS sequence"/>
</dbReference>
<keyword evidence="6" id="KW-1185">Reference proteome</keyword>
<reference evidence="5" key="2">
    <citation type="submission" date="2016-11" db="EMBL/GenBank/DDBJ databases">
        <authorList>
            <person name="Varghese N."/>
            <person name="Submissions S."/>
        </authorList>
    </citation>
    <scope>NUCLEOTIDE SEQUENCE [LARGE SCALE GENOMIC DNA]</scope>
    <source>
        <strain evidence="5">DSM 19729</strain>
    </source>
</reference>
<keyword evidence="1" id="KW-0732">Signal</keyword>
<reference evidence="3 6" key="3">
    <citation type="submission" date="2018-03" db="EMBL/GenBank/DDBJ databases">
        <title>Genomic Encyclopedia of Archaeal and Bacterial Type Strains, Phase II (KMG-II): from individual species to whole genera.</title>
        <authorList>
            <person name="Goeker M."/>
        </authorList>
    </citation>
    <scope>NUCLEOTIDE SEQUENCE [LARGE SCALE GENOMIC DNA]</scope>
    <source>
        <strain evidence="3 6">DSM 17797</strain>
    </source>
</reference>
<evidence type="ECO:0000259" key="2">
    <source>
        <dbReference type="Pfam" id="PF13360"/>
    </source>
</evidence>
<evidence type="ECO:0000313" key="5">
    <source>
        <dbReference type="Proteomes" id="UP000184384"/>
    </source>
</evidence>
<accession>A0A1M5NJV4</accession>
<organism evidence="4 5">
    <name type="scientific">Flavobacterium granuli</name>
    <dbReference type="NCBI Taxonomy" id="280093"/>
    <lineage>
        <taxon>Bacteria</taxon>
        <taxon>Pseudomonadati</taxon>
        <taxon>Bacteroidota</taxon>
        <taxon>Flavobacteriia</taxon>
        <taxon>Flavobacteriales</taxon>
        <taxon>Flavobacteriaceae</taxon>
        <taxon>Flavobacterium</taxon>
    </lineage>
</organism>
<dbReference type="STRING" id="280093.SAMN05443373_10528"/>
<proteinExistence type="predicted"/>
<feature type="chain" id="PRO_5012025169" evidence="1">
    <location>
        <begin position="25"/>
        <end position="399"/>
    </location>
</feature>
<evidence type="ECO:0000313" key="4">
    <source>
        <dbReference type="EMBL" id="SHG89725.1"/>
    </source>
</evidence>
<dbReference type="InterPro" id="IPR002372">
    <property type="entry name" value="PQQ_rpt_dom"/>
</dbReference>
<dbReference type="InterPro" id="IPR015943">
    <property type="entry name" value="WD40/YVTN_repeat-like_dom_sf"/>
</dbReference>
<evidence type="ECO:0000256" key="1">
    <source>
        <dbReference type="SAM" id="SignalP"/>
    </source>
</evidence>
<dbReference type="Gene3D" id="2.130.10.10">
    <property type="entry name" value="YVTN repeat-like/Quinoprotein amine dehydrogenase"/>
    <property type="match status" value="1"/>
</dbReference>
<reference evidence="4" key="1">
    <citation type="submission" date="2016-11" db="EMBL/GenBank/DDBJ databases">
        <authorList>
            <person name="Jaros S."/>
            <person name="Januszkiewicz K."/>
            <person name="Wedrychowicz H."/>
        </authorList>
    </citation>
    <scope>NUCLEOTIDE SEQUENCE [LARGE SCALE GENOMIC DNA]</scope>
    <source>
        <strain evidence="4">DSM 19729</strain>
    </source>
</reference>
<evidence type="ECO:0000313" key="6">
    <source>
        <dbReference type="Proteomes" id="UP000237771"/>
    </source>
</evidence>
<gene>
    <name evidence="3" type="ORF">BC624_10528</name>
    <name evidence="4" type="ORF">SAMN05443373_10528</name>
</gene>
<dbReference type="AlphaFoldDB" id="A0A1M5NJV4"/>
<dbReference type="SUPFAM" id="SSF50998">
    <property type="entry name" value="Quinoprotein alcohol dehydrogenase-like"/>
    <property type="match status" value="1"/>
</dbReference>
<name>A0A1M5NJV4_9FLAO</name>
<evidence type="ECO:0000313" key="3">
    <source>
        <dbReference type="EMBL" id="PRZ23306.1"/>
    </source>
</evidence>
<dbReference type="EMBL" id="PVUB01000005">
    <property type="protein sequence ID" value="PRZ23306.1"/>
    <property type="molecule type" value="Genomic_DNA"/>
</dbReference>
<dbReference type="Proteomes" id="UP000184384">
    <property type="component" value="Unassembled WGS sequence"/>
</dbReference>
<dbReference type="RefSeq" id="WP_170066890.1">
    <property type="nucleotide sequence ID" value="NZ_FQWO01000005.1"/>
</dbReference>
<dbReference type="EMBL" id="FQWO01000005">
    <property type="protein sequence ID" value="SHG89725.1"/>
    <property type="molecule type" value="Genomic_DNA"/>
</dbReference>
<dbReference type="InterPro" id="IPR011047">
    <property type="entry name" value="Quinoprotein_ADH-like_sf"/>
</dbReference>